<comment type="similarity">
    <text evidence="3">Belongs to the peptidase U32 family.</text>
</comment>
<proteinExistence type="inferred from homology"/>
<gene>
    <name evidence="5" type="ORF">SDC9_47465</name>
</gene>
<dbReference type="PROSITE" id="PS01276">
    <property type="entry name" value="PEPTIDASE_U32"/>
    <property type="match status" value="1"/>
</dbReference>
<dbReference type="PANTHER" id="PTHR30217:SF6">
    <property type="entry name" value="TRNA HYDROXYLATION PROTEIN P"/>
    <property type="match status" value="1"/>
</dbReference>
<dbReference type="Pfam" id="PF01136">
    <property type="entry name" value="Peptidase_U32"/>
    <property type="match status" value="1"/>
</dbReference>
<dbReference type="InterPro" id="IPR032525">
    <property type="entry name" value="Peptidase_U32_C"/>
</dbReference>
<evidence type="ECO:0000256" key="3">
    <source>
        <dbReference type="ARBA" id="ARBA00038374"/>
    </source>
</evidence>
<accession>A0A644WCG0</accession>
<reference evidence="5" key="1">
    <citation type="submission" date="2019-08" db="EMBL/GenBank/DDBJ databases">
        <authorList>
            <person name="Kucharzyk K."/>
            <person name="Murdoch R.W."/>
            <person name="Higgins S."/>
            <person name="Loffler F."/>
        </authorList>
    </citation>
    <scope>NUCLEOTIDE SEQUENCE</scope>
</reference>
<dbReference type="InterPro" id="IPR051454">
    <property type="entry name" value="RNA/ubiquinone_mod_enzymes"/>
</dbReference>
<dbReference type="EMBL" id="VSSQ01000782">
    <property type="protein sequence ID" value="MPM01227.1"/>
    <property type="molecule type" value="Genomic_DNA"/>
</dbReference>
<dbReference type="GO" id="GO:0006508">
    <property type="term" value="P:proteolysis"/>
    <property type="evidence" value="ECO:0007669"/>
    <property type="project" value="UniProtKB-KW"/>
</dbReference>
<dbReference type="PANTHER" id="PTHR30217">
    <property type="entry name" value="PEPTIDASE U32 FAMILY"/>
    <property type="match status" value="1"/>
</dbReference>
<dbReference type="InterPro" id="IPR001539">
    <property type="entry name" value="Peptidase_U32"/>
</dbReference>
<name>A0A644WCG0_9ZZZZ</name>
<sequence>MSVELLSPAGNLEKLRLALAYGADAAYLGLSDFSLRSNAKNFTADDLTQVRNLKAETGKRLYCTMNMLFDEANLALLKEQLPLIKTWPFDAFIISDIGLVPILRDALGSSVELHLSTQASCTNSSSASMYHKLGFRRVILGRETPLDDIKRIKDANPDLELEVFVHGAMCMAYSGRCLLSSHLAGRSANHGDCSHTCRWNYQLLRSGELALEEEQRKGVYYPVIEEDGYTTILSSKDLCMIDHLKELVDAGVDSLKIEGRMKSSYYVAVVTRAYRKALDALKTGDERWKMFRQDLFDISHREYSTGFFFGHGPVDPTMGQGIDKSTEQGYLRDYLFCGFIGEQVEPGVFALELKNQIRTGMTIEYIASDVYRIEDDAFCLLDENFQSIDQADHGKMQYLKTDKAIEKGYIIRRETVVK</sequence>
<dbReference type="Pfam" id="PF16325">
    <property type="entry name" value="Peptidase_U32_C"/>
    <property type="match status" value="1"/>
</dbReference>
<dbReference type="Gene3D" id="2.40.30.10">
    <property type="entry name" value="Translation factors"/>
    <property type="match status" value="1"/>
</dbReference>
<evidence type="ECO:0000256" key="2">
    <source>
        <dbReference type="ARBA" id="ARBA00022801"/>
    </source>
</evidence>
<evidence type="ECO:0000313" key="5">
    <source>
        <dbReference type="EMBL" id="MPM01227.1"/>
    </source>
</evidence>
<evidence type="ECO:0000256" key="1">
    <source>
        <dbReference type="ARBA" id="ARBA00022670"/>
    </source>
</evidence>
<organism evidence="5">
    <name type="scientific">bioreactor metagenome</name>
    <dbReference type="NCBI Taxonomy" id="1076179"/>
    <lineage>
        <taxon>unclassified sequences</taxon>
        <taxon>metagenomes</taxon>
        <taxon>ecological metagenomes</taxon>
    </lineage>
</organism>
<comment type="caution">
    <text evidence="5">The sequence shown here is derived from an EMBL/GenBank/DDBJ whole genome shotgun (WGS) entry which is preliminary data.</text>
</comment>
<evidence type="ECO:0000259" key="4">
    <source>
        <dbReference type="Pfam" id="PF16325"/>
    </source>
</evidence>
<feature type="domain" description="Peptidase family U32 C-terminal" evidence="4">
    <location>
        <begin position="332"/>
        <end position="412"/>
    </location>
</feature>
<dbReference type="GO" id="GO:0008233">
    <property type="term" value="F:peptidase activity"/>
    <property type="evidence" value="ECO:0007669"/>
    <property type="project" value="UniProtKB-KW"/>
</dbReference>
<keyword evidence="1" id="KW-0645">Protease</keyword>
<keyword evidence="2" id="KW-0378">Hydrolase</keyword>
<protein>
    <recommendedName>
        <fullName evidence="4">Peptidase family U32 C-terminal domain-containing protein</fullName>
    </recommendedName>
</protein>
<dbReference type="AlphaFoldDB" id="A0A644WCG0"/>